<protein>
    <recommendedName>
        <fullName evidence="3">Carboxylic ester hydrolase</fullName>
        <ecNumber evidence="3">3.1.1.-</ecNumber>
    </recommendedName>
</protein>
<dbReference type="EMBL" id="JAJTJA010000009">
    <property type="protein sequence ID" value="KAH8694101.1"/>
    <property type="molecule type" value="Genomic_DNA"/>
</dbReference>
<reference evidence="5" key="1">
    <citation type="submission" date="2021-12" db="EMBL/GenBank/DDBJ databases">
        <title>Convergent genome expansion in fungi linked to evolution of root-endophyte symbiosis.</title>
        <authorList>
            <consortium name="DOE Joint Genome Institute"/>
            <person name="Ke Y.-H."/>
            <person name="Bonito G."/>
            <person name="Liao H.-L."/>
            <person name="Looney B."/>
            <person name="Rojas-Flechas A."/>
            <person name="Nash J."/>
            <person name="Hameed K."/>
            <person name="Schadt C."/>
            <person name="Martin F."/>
            <person name="Crous P.W."/>
            <person name="Miettinen O."/>
            <person name="Magnuson J.K."/>
            <person name="Labbe J."/>
            <person name="Jacobson D."/>
            <person name="Doktycz M.J."/>
            <person name="Veneault-Fourrey C."/>
            <person name="Kuo A."/>
            <person name="Mondo S."/>
            <person name="Calhoun S."/>
            <person name="Riley R."/>
            <person name="Ohm R."/>
            <person name="LaButti K."/>
            <person name="Andreopoulos B."/>
            <person name="Pangilinan J."/>
            <person name="Nolan M."/>
            <person name="Tritt A."/>
            <person name="Clum A."/>
            <person name="Lipzen A."/>
            <person name="Daum C."/>
            <person name="Barry K."/>
            <person name="Grigoriev I.V."/>
            <person name="Vilgalys R."/>
        </authorList>
    </citation>
    <scope>NUCLEOTIDE SEQUENCE</scope>
    <source>
        <strain evidence="5">PMI_201</strain>
    </source>
</reference>
<feature type="domain" description="Carboxylesterase type B" evidence="4">
    <location>
        <begin position="27"/>
        <end position="490"/>
    </location>
</feature>
<keyword evidence="2 3" id="KW-0378">Hydrolase</keyword>
<dbReference type="PANTHER" id="PTHR11559">
    <property type="entry name" value="CARBOXYLESTERASE"/>
    <property type="match status" value="1"/>
</dbReference>
<dbReference type="EC" id="3.1.1.-" evidence="3"/>
<feature type="chain" id="PRO_5041774347" description="Carboxylic ester hydrolase" evidence="3">
    <location>
        <begin position="26"/>
        <end position="535"/>
    </location>
</feature>
<dbReference type="AlphaFoldDB" id="A0AAD4KLZ8"/>
<dbReference type="Gene3D" id="3.40.50.1820">
    <property type="entry name" value="alpha/beta hydrolase"/>
    <property type="match status" value="1"/>
</dbReference>
<dbReference type="PROSITE" id="PS00941">
    <property type="entry name" value="CARBOXYLESTERASE_B_2"/>
    <property type="match status" value="1"/>
</dbReference>
<feature type="signal peptide" evidence="3">
    <location>
        <begin position="1"/>
        <end position="25"/>
    </location>
</feature>
<comment type="caution">
    <text evidence="5">The sequence shown here is derived from an EMBL/GenBank/DDBJ whole genome shotgun (WGS) entry which is preliminary data.</text>
</comment>
<dbReference type="InterPro" id="IPR019819">
    <property type="entry name" value="Carboxylesterase_B_CS"/>
</dbReference>
<evidence type="ECO:0000313" key="6">
    <source>
        <dbReference type="Proteomes" id="UP001201262"/>
    </source>
</evidence>
<evidence type="ECO:0000256" key="2">
    <source>
        <dbReference type="ARBA" id="ARBA00022801"/>
    </source>
</evidence>
<dbReference type="PROSITE" id="PS00122">
    <property type="entry name" value="CARBOXYLESTERASE_B_1"/>
    <property type="match status" value="1"/>
</dbReference>
<dbReference type="Pfam" id="PF00135">
    <property type="entry name" value="COesterase"/>
    <property type="match status" value="1"/>
</dbReference>
<keyword evidence="3" id="KW-0732">Signal</keyword>
<gene>
    <name evidence="5" type="ORF">BGW36DRAFT_399259</name>
</gene>
<evidence type="ECO:0000259" key="4">
    <source>
        <dbReference type="Pfam" id="PF00135"/>
    </source>
</evidence>
<organism evidence="5 6">
    <name type="scientific">Talaromyces proteolyticus</name>
    <dbReference type="NCBI Taxonomy" id="1131652"/>
    <lineage>
        <taxon>Eukaryota</taxon>
        <taxon>Fungi</taxon>
        <taxon>Dikarya</taxon>
        <taxon>Ascomycota</taxon>
        <taxon>Pezizomycotina</taxon>
        <taxon>Eurotiomycetes</taxon>
        <taxon>Eurotiomycetidae</taxon>
        <taxon>Eurotiales</taxon>
        <taxon>Trichocomaceae</taxon>
        <taxon>Talaromyces</taxon>
        <taxon>Talaromyces sect. Bacilispori</taxon>
    </lineage>
</organism>
<dbReference type="InterPro" id="IPR002018">
    <property type="entry name" value="CarbesteraseB"/>
</dbReference>
<evidence type="ECO:0000313" key="5">
    <source>
        <dbReference type="EMBL" id="KAH8694101.1"/>
    </source>
</evidence>
<accession>A0AAD4KLZ8</accession>
<comment type="similarity">
    <text evidence="1 3">Belongs to the type-B carboxylesterase/lipase family.</text>
</comment>
<evidence type="ECO:0000256" key="1">
    <source>
        <dbReference type="ARBA" id="ARBA00005964"/>
    </source>
</evidence>
<sequence>MLSQPCKVFGRLAVLGITSFAPVVAQTPTVSIASGVIVGTIATPSNQPSANATANVFQGIPFAQSPPERFSPPSAPAAWKSPLQATQLPPACIQQFSGSGALQQFMIDTFDNPGGQPLPESEDCLYLNIYAPADASPTNLKPVLFWIFGGNLQFGSGSVAQYDGTSFAVNQDVVVVTFNYRTNIFGFSSSPQIPFGEQNVGYLDQRFALSWVQDNIAQFGGNPDQVTIFGESAGGYSVKQLLANPPSPLPFAAAIMESQQAGLTGDGLESYYMVLSNFSCETASSPIDCLRHVPATEIKAFIESQSLLFPPVDNDGTQLNDVRSSISSKKFANVPIFLGTNANEGRVFVAALGLSNSTNLIDQVLNMSSLENSILALYAAGIVNDEYLLASQILTDAIFTCTTASLSNYAVESGYTAWRYRYAASFPNTSPFNEAGAWHSSEIPEVFGTYPLSNQYGTVTTQQIKLSQYMQRIWADFAKNPSAGPGWPALGTNWRWELGDIGDNGSTNEKTIQLEDHDYVCVVYDPIVQAIGSGY</sequence>
<dbReference type="GO" id="GO:0016787">
    <property type="term" value="F:hydrolase activity"/>
    <property type="evidence" value="ECO:0007669"/>
    <property type="project" value="UniProtKB-KW"/>
</dbReference>
<dbReference type="InterPro" id="IPR050309">
    <property type="entry name" value="Type-B_Carboxylest/Lipase"/>
</dbReference>
<evidence type="ECO:0000256" key="3">
    <source>
        <dbReference type="RuleBase" id="RU361235"/>
    </source>
</evidence>
<dbReference type="RefSeq" id="XP_046069771.1">
    <property type="nucleotide sequence ID" value="XM_046218502.1"/>
</dbReference>
<dbReference type="Proteomes" id="UP001201262">
    <property type="component" value="Unassembled WGS sequence"/>
</dbReference>
<dbReference type="InterPro" id="IPR019826">
    <property type="entry name" value="Carboxylesterase_B_AS"/>
</dbReference>
<proteinExistence type="inferred from homology"/>
<dbReference type="InterPro" id="IPR029058">
    <property type="entry name" value="AB_hydrolase_fold"/>
</dbReference>
<keyword evidence="6" id="KW-1185">Reference proteome</keyword>
<dbReference type="SUPFAM" id="SSF53474">
    <property type="entry name" value="alpha/beta-Hydrolases"/>
    <property type="match status" value="1"/>
</dbReference>
<name>A0AAD4KLZ8_9EURO</name>
<dbReference type="GeneID" id="70248789"/>